<accession>A0A5D2DJV6</accession>
<feature type="transmembrane region" description="Helical" evidence="1">
    <location>
        <begin position="57"/>
        <end position="78"/>
    </location>
</feature>
<protein>
    <submittedName>
        <fullName evidence="2">Uncharacterized protein</fullName>
    </submittedName>
</protein>
<dbReference type="AlphaFoldDB" id="A0A5D2DJV6"/>
<evidence type="ECO:0000313" key="3">
    <source>
        <dbReference type="Proteomes" id="UP000323506"/>
    </source>
</evidence>
<keyword evidence="1" id="KW-0472">Membrane</keyword>
<evidence type="ECO:0000313" key="2">
    <source>
        <dbReference type="EMBL" id="TYG81714.1"/>
    </source>
</evidence>
<keyword evidence="1" id="KW-1133">Transmembrane helix</keyword>
<evidence type="ECO:0000256" key="1">
    <source>
        <dbReference type="SAM" id="Phobius"/>
    </source>
</evidence>
<keyword evidence="3" id="KW-1185">Reference proteome</keyword>
<reference evidence="2 3" key="1">
    <citation type="submission" date="2019-06" db="EMBL/GenBank/DDBJ databases">
        <title>WGS assembly of Gossypium darwinii.</title>
        <authorList>
            <person name="Chen Z.J."/>
            <person name="Sreedasyam A."/>
            <person name="Ando A."/>
            <person name="Song Q."/>
            <person name="De L."/>
            <person name="Hulse-Kemp A."/>
            <person name="Ding M."/>
            <person name="Ye W."/>
            <person name="Kirkbride R."/>
            <person name="Jenkins J."/>
            <person name="Plott C."/>
            <person name="Lovell J."/>
            <person name="Lin Y.-M."/>
            <person name="Vaughn R."/>
            <person name="Liu B."/>
            <person name="Li W."/>
            <person name="Simpson S."/>
            <person name="Scheffler B."/>
            <person name="Saski C."/>
            <person name="Grover C."/>
            <person name="Hu G."/>
            <person name="Conover J."/>
            <person name="Carlson J."/>
            <person name="Shu S."/>
            <person name="Boston L."/>
            <person name="Williams M."/>
            <person name="Peterson D."/>
            <person name="Mcgee K."/>
            <person name="Jones D."/>
            <person name="Wendel J."/>
            <person name="Stelly D."/>
            <person name="Grimwood J."/>
            <person name="Schmutz J."/>
        </authorList>
    </citation>
    <scope>NUCLEOTIDE SEQUENCE [LARGE SCALE GENOMIC DNA]</scope>
    <source>
        <strain evidence="2">1808015.09</strain>
    </source>
</reference>
<gene>
    <name evidence="2" type="ORF">ES288_D01G027700v1</name>
</gene>
<organism evidence="2 3">
    <name type="scientific">Gossypium darwinii</name>
    <name type="common">Darwin's cotton</name>
    <name type="synonym">Gossypium barbadense var. darwinii</name>
    <dbReference type="NCBI Taxonomy" id="34276"/>
    <lineage>
        <taxon>Eukaryota</taxon>
        <taxon>Viridiplantae</taxon>
        <taxon>Streptophyta</taxon>
        <taxon>Embryophyta</taxon>
        <taxon>Tracheophyta</taxon>
        <taxon>Spermatophyta</taxon>
        <taxon>Magnoliopsida</taxon>
        <taxon>eudicotyledons</taxon>
        <taxon>Gunneridae</taxon>
        <taxon>Pentapetalae</taxon>
        <taxon>rosids</taxon>
        <taxon>malvids</taxon>
        <taxon>Malvales</taxon>
        <taxon>Malvaceae</taxon>
        <taxon>Malvoideae</taxon>
        <taxon>Gossypium</taxon>
    </lineage>
</organism>
<sequence length="113" mass="13455">MLKKYKNLFLFSSFSFPLYFLSLSFFSLLYFLVFFSAFFFFLFLLHKNPSDILSSRAIVCRALFTRSASFVCASVFFLSYSLSLLSFLLFFFFFLSIIYTVYIFQNSTRFVQN</sequence>
<dbReference type="EMBL" id="CM017701">
    <property type="protein sequence ID" value="TYG81714.1"/>
    <property type="molecule type" value="Genomic_DNA"/>
</dbReference>
<dbReference type="Proteomes" id="UP000323506">
    <property type="component" value="Chromosome D01"/>
</dbReference>
<feature type="transmembrane region" description="Helical" evidence="1">
    <location>
        <begin position="20"/>
        <end position="45"/>
    </location>
</feature>
<feature type="transmembrane region" description="Helical" evidence="1">
    <location>
        <begin position="84"/>
        <end position="104"/>
    </location>
</feature>
<proteinExistence type="predicted"/>
<keyword evidence="1" id="KW-0812">Transmembrane</keyword>
<name>A0A5D2DJV6_GOSDA</name>